<evidence type="ECO:0008006" key="4">
    <source>
        <dbReference type="Google" id="ProtNLM"/>
    </source>
</evidence>
<protein>
    <recommendedName>
        <fullName evidence="4">DUF2516 family protein</fullName>
    </recommendedName>
</protein>
<sequence length="104" mass="11545">MQALASIQSTVFLVIIVAIFVFTVVGLVSSLLYSDEMYRAADKRTKKFWCLILGASALVGFLAVPPLSAMPMFVTIIALIAVAVYWVDVRPALRSVDPRRRNKR</sequence>
<accession>A0A1X6XN82</accession>
<feature type="transmembrane region" description="Helical" evidence="1">
    <location>
        <begin position="70"/>
        <end position="93"/>
    </location>
</feature>
<keyword evidence="3" id="KW-1185">Reference proteome</keyword>
<organism evidence="2 3">
    <name type="scientific">Brevibacterium yomogidense</name>
    <dbReference type="NCBI Taxonomy" id="946573"/>
    <lineage>
        <taxon>Bacteria</taxon>
        <taxon>Bacillati</taxon>
        <taxon>Actinomycetota</taxon>
        <taxon>Actinomycetes</taxon>
        <taxon>Micrococcales</taxon>
        <taxon>Brevibacteriaceae</taxon>
        <taxon>Brevibacterium</taxon>
    </lineage>
</organism>
<feature type="transmembrane region" description="Helical" evidence="1">
    <location>
        <begin position="12"/>
        <end position="34"/>
    </location>
</feature>
<feature type="transmembrane region" description="Helical" evidence="1">
    <location>
        <begin position="46"/>
        <end position="64"/>
    </location>
</feature>
<dbReference type="Pfam" id="PF10724">
    <property type="entry name" value="DUF2516"/>
    <property type="match status" value="1"/>
</dbReference>
<dbReference type="Proteomes" id="UP000196581">
    <property type="component" value="Unassembled WGS sequence"/>
</dbReference>
<keyword evidence="1" id="KW-0812">Transmembrane</keyword>
<keyword evidence="1" id="KW-0472">Membrane</keyword>
<gene>
    <name evidence="2" type="ORF">FM105_13070</name>
</gene>
<reference evidence="3" key="1">
    <citation type="submission" date="2017-02" db="EMBL/GenBank/DDBJ databases">
        <authorList>
            <person name="Dridi B."/>
        </authorList>
    </citation>
    <scope>NUCLEOTIDE SEQUENCE [LARGE SCALE GENOMIC DNA]</scope>
    <source>
        <strain evidence="3">B Co 03.10</strain>
    </source>
</reference>
<keyword evidence="1" id="KW-1133">Transmembrane helix</keyword>
<name>A0A1X6XN82_9MICO</name>
<dbReference type="RefSeq" id="WP_087008884.1">
    <property type="nucleotide sequence ID" value="NZ_FWFF01000020.1"/>
</dbReference>
<proteinExistence type="predicted"/>
<dbReference type="InterPro" id="IPR019662">
    <property type="entry name" value="DUF2516"/>
</dbReference>
<evidence type="ECO:0000256" key="1">
    <source>
        <dbReference type="SAM" id="Phobius"/>
    </source>
</evidence>
<evidence type="ECO:0000313" key="3">
    <source>
        <dbReference type="Proteomes" id="UP000196581"/>
    </source>
</evidence>
<evidence type="ECO:0000313" key="2">
    <source>
        <dbReference type="EMBL" id="SLN00603.1"/>
    </source>
</evidence>
<dbReference type="EMBL" id="FWFF01000020">
    <property type="protein sequence ID" value="SLN00603.1"/>
    <property type="molecule type" value="Genomic_DNA"/>
</dbReference>
<dbReference type="AlphaFoldDB" id="A0A1X6XN82"/>